<dbReference type="Proteomes" id="UP000033710">
    <property type="component" value="Unassembled WGS sequence"/>
</dbReference>
<dbReference type="KEGG" id="ssck:SPSK_10150"/>
<dbReference type="VEuPathDB" id="FungiDB:SPSK_10150"/>
<dbReference type="RefSeq" id="XP_016587442.1">
    <property type="nucleotide sequence ID" value="XM_016736702.1"/>
</dbReference>
<organism evidence="1 2">
    <name type="scientific">Sporothrix schenckii 1099-18</name>
    <dbReference type="NCBI Taxonomy" id="1397361"/>
    <lineage>
        <taxon>Eukaryota</taxon>
        <taxon>Fungi</taxon>
        <taxon>Dikarya</taxon>
        <taxon>Ascomycota</taxon>
        <taxon>Pezizomycotina</taxon>
        <taxon>Sordariomycetes</taxon>
        <taxon>Sordariomycetidae</taxon>
        <taxon>Ophiostomatales</taxon>
        <taxon>Ophiostomataceae</taxon>
        <taxon>Sporothrix</taxon>
    </lineage>
</organism>
<dbReference type="AlphaFoldDB" id="A0A0F2M9D2"/>
<comment type="caution">
    <text evidence="1">The sequence shown here is derived from an EMBL/GenBank/DDBJ whole genome shotgun (WGS) entry which is preliminary data.</text>
</comment>
<protein>
    <submittedName>
        <fullName evidence="1">Uncharacterized protein</fullName>
    </submittedName>
</protein>
<sequence>MFRAIACERPKEPCITGGSHASVDLSRTISPRPDIGMLFEQQSPFASNGMSSLHESWQSKKSMPAGHFPISRWAIYFLYGLMEQYRAGLL</sequence>
<reference evidence="1 2" key="2">
    <citation type="journal article" date="2015" name="Eukaryot. Cell">
        <title>Asexual propagation of a virulent clone complex in a human and feline outbreak of sporotrichosis.</title>
        <authorList>
            <person name="Teixeira Mde M."/>
            <person name="Rodrigues A.M."/>
            <person name="Tsui C.K."/>
            <person name="de Almeida L.G."/>
            <person name="Van Diepeningen A.D."/>
            <person name="van den Ende B.G."/>
            <person name="Fernandes G.F."/>
            <person name="Kano R."/>
            <person name="Hamelin R.C."/>
            <person name="Lopes-Bezerra L.M."/>
            <person name="Vasconcelos A.T."/>
            <person name="de Hoog S."/>
            <person name="de Camargo Z.P."/>
            <person name="Felipe M.S."/>
        </authorList>
    </citation>
    <scope>NUCLEOTIDE SEQUENCE [LARGE SCALE GENOMIC DNA]</scope>
    <source>
        <strain evidence="1 2">1099-18</strain>
    </source>
</reference>
<accession>A0A0F2M9D2</accession>
<gene>
    <name evidence="1" type="ORF">SPSK_10150</name>
</gene>
<evidence type="ECO:0000313" key="2">
    <source>
        <dbReference type="Proteomes" id="UP000033710"/>
    </source>
</evidence>
<proteinExistence type="predicted"/>
<evidence type="ECO:0000313" key="1">
    <source>
        <dbReference type="EMBL" id="KJR84766.1"/>
    </source>
</evidence>
<name>A0A0F2M9D2_SPOSC</name>
<dbReference type="EMBL" id="AXCR01000007">
    <property type="protein sequence ID" value="KJR84766.1"/>
    <property type="molecule type" value="Genomic_DNA"/>
</dbReference>
<dbReference type="GeneID" id="27671979"/>
<reference evidence="1 2" key="1">
    <citation type="journal article" date="2014" name="BMC Genomics">
        <title>Comparative genomics of the major fungal agents of human and animal Sporotrichosis: Sporothrix schenckii and Sporothrix brasiliensis.</title>
        <authorList>
            <person name="Teixeira M.M."/>
            <person name="de Almeida L.G."/>
            <person name="Kubitschek-Barreira P."/>
            <person name="Alves F.L."/>
            <person name="Kioshima E.S."/>
            <person name="Abadio A.K."/>
            <person name="Fernandes L."/>
            <person name="Derengowski L.S."/>
            <person name="Ferreira K.S."/>
            <person name="Souza R.C."/>
            <person name="Ruiz J.C."/>
            <person name="de Andrade N.C."/>
            <person name="Paes H.C."/>
            <person name="Nicola A.M."/>
            <person name="Albuquerque P."/>
            <person name="Gerber A.L."/>
            <person name="Martins V.P."/>
            <person name="Peconick L.D."/>
            <person name="Neto A.V."/>
            <person name="Chaucanez C.B."/>
            <person name="Silva P.A."/>
            <person name="Cunha O.L."/>
            <person name="de Oliveira F.F."/>
            <person name="dos Santos T.C."/>
            <person name="Barros A.L."/>
            <person name="Soares M.A."/>
            <person name="de Oliveira L.M."/>
            <person name="Marini M.M."/>
            <person name="Villalobos-Duno H."/>
            <person name="Cunha M.M."/>
            <person name="de Hoog S."/>
            <person name="da Silveira J.F."/>
            <person name="Henrissat B."/>
            <person name="Nino-Vega G.A."/>
            <person name="Cisalpino P.S."/>
            <person name="Mora-Montes H.M."/>
            <person name="Almeida S.R."/>
            <person name="Stajich J.E."/>
            <person name="Lopes-Bezerra L.M."/>
            <person name="Vasconcelos A.T."/>
            <person name="Felipe M.S."/>
        </authorList>
    </citation>
    <scope>NUCLEOTIDE SEQUENCE [LARGE SCALE GENOMIC DNA]</scope>
    <source>
        <strain evidence="1 2">1099-18</strain>
    </source>
</reference>